<dbReference type="RefSeq" id="WP_126999317.1">
    <property type="nucleotide sequence ID" value="NZ_JBNPXW010000003.1"/>
</dbReference>
<gene>
    <name evidence="4" type="ORF">EJ913_15260</name>
</gene>
<keyword evidence="5" id="KW-1185">Reference proteome</keyword>
<evidence type="ECO:0000259" key="3">
    <source>
        <dbReference type="Pfam" id="PF16220"/>
    </source>
</evidence>
<evidence type="ECO:0000313" key="5">
    <source>
        <dbReference type="Proteomes" id="UP000280346"/>
    </source>
</evidence>
<feature type="compositionally biased region" description="Basic and acidic residues" evidence="1">
    <location>
        <begin position="67"/>
        <end position="78"/>
    </location>
</feature>
<dbReference type="Proteomes" id="UP000280346">
    <property type="component" value="Unassembled WGS sequence"/>
</dbReference>
<dbReference type="GO" id="GO:0016989">
    <property type="term" value="F:sigma factor antagonist activity"/>
    <property type="evidence" value="ECO:0007669"/>
    <property type="project" value="TreeGrafter"/>
</dbReference>
<organism evidence="4 5">
    <name type="scientific">Azospirillum doebereinerae</name>
    <dbReference type="NCBI Taxonomy" id="92933"/>
    <lineage>
        <taxon>Bacteria</taxon>
        <taxon>Pseudomonadati</taxon>
        <taxon>Pseudomonadota</taxon>
        <taxon>Alphaproteobacteria</taxon>
        <taxon>Rhodospirillales</taxon>
        <taxon>Azospirillaceae</taxon>
        <taxon>Azospirillum</taxon>
    </lineage>
</organism>
<dbReference type="InterPro" id="IPR006860">
    <property type="entry name" value="FecR"/>
</dbReference>
<feature type="region of interest" description="Disordered" evidence="1">
    <location>
        <begin position="66"/>
        <end position="90"/>
    </location>
</feature>
<dbReference type="Pfam" id="PF04773">
    <property type="entry name" value="FecR"/>
    <property type="match status" value="1"/>
</dbReference>
<accession>A0A433J7R1</accession>
<evidence type="ECO:0000256" key="1">
    <source>
        <dbReference type="SAM" id="MobiDB-lite"/>
    </source>
</evidence>
<comment type="caution">
    <text evidence="4">The sequence shown here is derived from an EMBL/GenBank/DDBJ whole genome shotgun (WGS) entry which is preliminary data.</text>
</comment>
<protein>
    <submittedName>
        <fullName evidence="4">DUF4880 domain-containing protein</fullName>
    </submittedName>
</protein>
<reference evidence="4 5" key="1">
    <citation type="submission" date="2018-12" db="EMBL/GenBank/DDBJ databases">
        <authorList>
            <person name="Yang Y."/>
        </authorList>
    </citation>
    <scope>NUCLEOTIDE SEQUENCE [LARGE SCALE GENOMIC DNA]</scope>
    <source>
        <strain evidence="4 5">GSF71</strain>
    </source>
</reference>
<dbReference type="PANTHER" id="PTHR30273:SF2">
    <property type="entry name" value="PROTEIN FECR"/>
    <property type="match status" value="1"/>
</dbReference>
<dbReference type="InterPro" id="IPR032623">
    <property type="entry name" value="FecR_N"/>
</dbReference>
<dbReference type="PIRSF" id="PIRSF018266">
    <property type="entry name" value="FecR"/>
    <property type="match status" value="1"/>
</dbReference>
<dbReference type="EMBL" id="RZIJ01000011">
    <property type="protein sequence ID" value="RUQ69719.1"/>
    <property type="molecule type" value="Genomic_DNA"/>
</dbReference>
<dbReference type="Gene3D" id="3.55.50.30">
    <property type="match status" value="1"/>
</dbReference>
<dbReference type="PANTHER" id="PTHR30273">
    <property type="entry name" value="PERIPLASMIC SIGNAL SENSOR AND SIGMA FACTOR ACTIVATOR FECR-RELATED"/>
    <property type="match status" value="1"/>
</dbReference>
<feature type="domain" description="FecR N-terminal" evidence="3">
    <location>
        <begin position="11"/>
        <end position="50"/>
    </location>
</feature>
<dbReference type="AlphaFoldDB" id="A0A433J7R1"/>
<dbReference type="OrthoDB" id="1098280at2"/>
<proteinExistence type="predicted"/>
<dbReference type="InterPro" id="IPR012373">
    <property type="entry name" value="Ferrdict_sens_TM"/>
</dbReference>
<evidence type="ECO:0000259" key="2">
    <source>
        <dbReference type="Pfam" id="PF04773"/>
    </source>
</evidence>
<name>A0A433J7R1_9PROT</name>
<feature type="domain" description="FecR protein" evidence="2">
    <location>
        <begin position="127"/>
        <end position="219"/>
    </location>
</feature>
<dbReference type="Pfam" id="PF16220">
    <property type="entry name" value="DUF4880"/>
    <property type="match status" value="1"/>
</dbReference>
<evidence type="ECO:0000313" key="4">
    <source>
        <dbReference type="EMBL" id="RUQ69719.1"/>
    </source>
</evidence>
<dbReference type="Gene3D" id="2.60.120.1440">
    <property type="match status" value="1"/>
</dbReference>
<sequence length="331" mass="35469">MSDPKDSAVDEEALDWLVRLQFGTANRADFAAWRARSPAHERAARAAETLWREIGRTDTAVAFAQREAARRTGPDPRVARLPSGATRPASGRTVARRAVMTGAVAASAALVVGGSGVFGPLAALTADYATRPGERRTVSLPDESTVLLNTATALSVTFTPEERRISLEAGEAFFEVAKDPDRPFIVTARGGETRAVGTAFAVRDNGDLVRVMVTEGIVEVTALSVAPVSLGAGQGIDYGPKATMTAPYHVNEAVATAWRRGKLIFNQRPLVEVAAEMSRYSAGRIVVTSEELKRLPVTGVFELDDPDGMLRAIEQILPVKVVRLPLLTLLR</sequence>